<comment type="similarity">
    <text evidence="1">Belongs to the ABC transporter superfamily.</text>
</comment>
<dbReference type="InterPro" id="IPR017871">
    <property type="entry name" value="ABC_transporter-like_CS"/>
</dbReference>
<dbReference type="PROSITE" id="PS50893">
    <property type="entry name" value="ABC_TRANSPORTER_2"/>
    <property type="match status" value="1"/>
</dbReference>
<evidence type="ECO:0000256" key="1">
    <source>
        <dbReference type="ARBA" id="ARBA00005417"/>
    </source>
</evidence>
<evidence type="ECO:0000313" key="9">
    <source>
        <dbReference type="Proteomes" id="UP000319212"/>
    </source>
</evidence>
<dbReference type="SMART" id="SM00382">
    <property type="entry name" value="AAA"/>
    <property type="match status" value="1"/>
</dbReference>
<dbReference type="NCBIfam" id="TIGR01727">
    <property type="entry name" value="oligo_HPY"/>
    <property type="match status" value="1"/>
</dbReference>
<protein>
    <submittedName>
        <fullName evidence="8">ATP-binding cassette domain-containing protein</fullName>
    </submittedName>
</protein>
<dbReference type="PROSITE" id="PS00211">
    <property type="entry name" value="ABC_TRANSPORTER_1"/>
    <property type="match status" value="1"/>
</dbReference>
<dbReference type="GO" id="GO:0055085">
    <property type="term" value="P:transmembrane transport"/>
    <property type="evidence" value="ECO:0007669"/>
    <property type="project" value="UniProtKB-ARBA"/>
</dbReference>
<dbReference type="GO" id="GO:0016887">
    <property type="term" value="F:ATP hydrolysis activity"/>
    <property type="evidence" value="ECO:0007669"/>
    <property type="project" value="InterPro"/>
</dbReference>
<feature type="domain" description="ABC transporter" evidence="7">
    <location>
        <begin position="1"/>
        <end position="246"/>
    </location>
</feature>
<evidence type="ECO:0000256" key="5">
    <source>
        <dbReference type="ARBA" id="ARBA00022840"/>
    </source>
</evidence>
<dbReference type="GO" id="GO:0005524">
    <property type="term" value="F:ATP binding"/>
    <property type="evidence" value="ECO:0007669"/>
    <property type="project" value="UniProtKB-KW"/>
</dbReference>
<gene>
    <name evidence="8" type="ORF">EAH82_20390</name>
</gene>
<dbReference type="AlphaFoldDB" id="A0A502DFV4"/>
<reference evidence="8 9" key="1">
    <citation type="journal article" date="2019" name="Environ. Microbiol.">
        <title>Species interactions and distinct microbial communities in high Arctic permafrost affected cryosols are associated with the CH4 and CO2 gas fluxes.</title>
        <authorList>
            <person name="Altshuler I."/>
            <person name="Hamel J."/>
            <person name="Turney S."/>
            <person name="Magnuson E."/>
            <person name="Levesque R."/>
            <person name="Greer C."/>
            <person name="Whyte L.G."/>
        </authorList>
    </citation>
    <scope>NUCLEOTIDE SEQUENCE [LARGE SCALE GENOMIC DNA]</scope>
    <source>
        <strain evidence="8 9">S06.C</strain>
    </source>
</reference>
<evidence type="ECO:0000256" key="6">
    <source>
        <dbReference type="SAM" id="MobiDB-lite"/>
    </source>
</evidence>
<keyword evidence="4" id="KW-0547">Nucleotide-binding</keyword>
<dbReference type="InterPro" id="IPR027417">
    <property type="entry name" value="P-loop_NTPase"/>
</dbReference>
<name>A0A502DFV4_9BURK</name>
<evidence type="ECO:0000313" key="8">
    <source>
        <dbReference type="EMBL" id="TPG23592.1"/>
    </source>
</evidence>
<evidence type="ECO:0000256" key="3">
    <source>
        <dbReference type="ARBA" id="ARBA00022475"/>
    </source>
</evidence>
<dbReference type="InterPro" id="IPR050319">
    <property type="entry name" value="ABC_transp_ATP-bind"/>
</dbReference>
<dbReference type="InterPro" id="IPR013563">
    <property type="entry name" value="Oligopep_ABC_C"/>
</dbReference>
<keyword evidence="2" id="KW-0813">Transport</keyword>
<dbReference type="FunFam" id="3.40.50.300:FF:000016">
    <property type="entry name" value="Oligopeptide ABC transporter ATP-binding component"/>
    <property type="match status" value="1"/>
</dbReference>
<dbReference type="Gene3D" id="3.40.50.300">
    <property type="entry name" value="P-loop containing nucleotide triphosphate hydrolases"/>
    <property type="match status" value="1"/>
</dbReference>
<accession>A0A502DFV4</accession>
<dbReference type="InterPro" id="IPR003593">
    <property type="entry name" value="AAA+_ATPase"/>
</dbReference>
<feature type="region of interest" description="Disordered" evidence="6">
    <location>
        <begin position="321"/>
        <end position="340"/>
    </location>
</feature>
<evidence type="ECO:0000256" key="4">
    <source>
        <dbReference type="ARBA" id="ARBA00022741"/>
    </source>
</evidence>
<sequence>MRVENLQVTYALGGSQRMRAVDGVSFDIARGETLALVGESGCGKSSVARALMQLAPASGGDIQLEGQSLAKLTRGQLKQLRRRFQMIFQDPISSLNPKRRVRDILAAPLKVNGLYDKQKSEPRIREALELVGLDAASVMDRYPHEFSGGQCQRISIARALILDPALLVCDEPVSALDVSVRAQVLNVLNDLRRRLGLAMLFISHDLAVVRNVADRVAVMYLGRIVEIGEADAVLRTPAHPYTAALLSAVPVADPDAARERILLKGEMPSPMALPSGCRFRTRCPAAQPRCASVDPVLIDAGDDRRVACHFPFSVTSTVAAPRPPTAAPTFVPHTSQETAP</sequence>
<dbReference type="SUPFAM" id="SSF52540">
    <property type="entry name" value="P-loop containing nucleoside triphosphate hydrolases"/>
    <property type="match status" value="1"/>
</dbReference>
<keyword evidence="5 8" id="KW-0067">ATP-binding</keyword>
<organism evidence="8 9">
    <name type="scientific">Variovorax guangxiensis</name>
    <dbReference type="NCBI Taxonomy" id="1775474"/>
    <lineage>
        <taxon>Bacteria</taxon>
        <taxon>Pseudomonadati</taxon>
        <taxon>Pseudomonadota</taxon>
        <taxon>Betaproteobacteria</taxon>
        <taxon>Burkholderiales</taxon>
        <taxon>Comamonadaceae</taxon>
        <taxon>Variovorax</taxon>
    </lineage>
</organism>
<dbReference type="PANTHER" id="PTHR43776">
    <property type="entry name" value="TRANSPORT ATP-BINDING PROTEIN"/>
    <property type="match status" value="1"/>
</dbReference>
<dbReference type="Pfam" id="PF00005">
    <property type="entry name" value="ABC_tran"/>
    <property type="match status" value="1"/>
</dbReference>
<keyword evidence="3" id="KW-1003">Cell membrane</keyword>
<dbReference type="Pfam" id="PF08352">
    <property type="entry name" value="oligo_HPY"/>
    <property type="match status" value="1"/>
</dbReference>
<dbReference type="PANTHER" id="PTHR43776:SF7">
    <property type="entry name" value="D,D-DIPEPTIDE TRANSPORT ATP-BINDING PROTEIN DDPF-RELATED"/>
    <property type="match status" value="1"/>
</dbReference>
<keyword evidence="3" id="KW-0472">Membrane</keyword>
<dbReference type="InterPro" id="IPR003439">
    <property type="entry name" value="ABC_transporter-like_ATP-bd"/>
</dbReference>
<dbReference type="EMBL" id="RCZI01000009">
    <property type="protein sequence ID" value="TPG23592.1"/>
    <property type="molecule type" value="Genomic_DNA"/>
</dbReference>
<dbReference type="Proteomes" id="UP000319212">
    <property type="component" value="Unassembled WGS sequence"/>
</dbReference>
<evidence type="ECO:0000256" key="2">
    <source>
        <dbReference type="ARBA" id="ARBA00022448"/>
    </source>
</evidence>
<comment type="caution">
    <text evidence="8">The sequence shown here is derived from an EMBL/GenBank/DDBJ whole genome shotgun (WGS) entry which is preliminary data.</text>
</comment>
<dbReference type="GO" id="GO:0015833">
    <property type="term" value="P:peptide transport"/>
    <property type="evidence" value="ECO:0007669"/>
    <property type="project" value="InterPro"/>
</dbReference>
<evidence type="ECO:0000259" key="7">
    <source>
        <dbReference type="PROSITE" id="PS50893"/>
    </source>
</evidence>
<proteinExistence type="inferred from homology"/>
<dbReference type="CDD" id="cd03257">
    <property type="entry name" value="ABC_NikE_OppD_transporters"/>
    <property type="match status" value="1"/>
</dbReference>